<feature type="region of interest" description="Disordered" evidence="1">
    <location>
        <begin position="72"/>
        <end position="102"/>
    </location>
</feature>
<protein>
    <submittedName>
        <fullName evidence="4">DUF1279 superfamily</fullName>
    </submittedName>
</protein>
<dbReference type="PANTHER" id="PTHR21377:SF0">
    <property type="entry name" value="PROTEIN FAM210B, MITOCHONDRIAL"/>
    <property type="match status" value="1"/>
</dbReference>
<reference evidence="4" key="1">
    <citation type="submission" date="2023-08" db="EMBL/GenBank/DDBJ databases">
        <title>Black Yeasts Isolated from many extreme environments.</title>
        <authorList>
            <person name="Coleine C."/>
            <person name="Stajich J.E."/>
            <person name="Selbmann L."/>
        </authorList>
    </citation>
    <scope>NUCLEOTIDE SEQUENCE</scope>
    <source>
        <strain evidence="4">CCFEE 5810</strain>
    </source>
</reference>
<feature type="domain" description="DUF1279" evidence="3">
    <location>
        <begin position="104"/>
        <end position="244"/>
    </location>
</feature>
<dbReference type="InterPro" id="IPR009688">
    <property type="entry name" value="FAM210A/B-like_dom"/>
</dbReference>
<dbReference type="InterPro" id="IPR045866">
    <property type="entry name" value="FAM210A/B-like"/>
</dbReference>
<dbReference type="AlphaFoldDB" id="A0AAN8A3G7"/>
<organism evidence="4 5">
    <name type="scientific">Elasticomyces elasticus</name>
    <dbReference type="NCBI Taxonomy" id="574655"/>
    <lineage>
        <taxon>Eukaryota</taxon>
        <taxon>Fungi</taxon>
        <taxon>Dikarya</taxon>
        <taxon>Ascomycota</taxon>
        <taxon>Pezizomycotina</taxon>
        <taxon>Dothideomycetes</taxon>
        <taxon>Dothideomycetidae</taxon>
        <taxon>Mycosphaerellales</taxon>
        <taxon>Teratosphaeriaceae</taxon>
        <taxon>Elasticomyces</taxon>
    </lineage>
</organism>
<name>A0AAN8A3G7_9PEZI</name>
<evidence type="ECO:0000259" key="3">
    <source>
        <dbReference type="Pfam" id="PF06916"/>
    </source>
</evidence>
<evidence type="ECO:0000256" key="2">
    <source>
        <dbReference type="SAM" id="Phobius"/>
    </source>
</evidence>
<evidence type="ECO:0000313" key="5">
    <source>
        <dbReference type="Proteomes" id="UP001310594"/>
    </source>
</evidence>
<proteinExistence type="predicted"/>
<evidence type="ECO:0000313" key="4">
    <source>
        <dbReference type="EMBL" id="KAK5701847.1"/>
    </source>
</evidence>
<keyword evidence="2" id="KW-0472">Membrane</keyword>
<dbReference type="Pfam" id="PF06916">
    <property type="entry name" value="FAM210A-B_dom"/>
    <property type="match status" value="1"/>
</dbReference>
<keyword evidence="2" id="KW-1133">Transmembrane helix</keyword>
<dbReference type="EMBL" id="JAVRQU010000006">
    <property type="protein sequence ID" value="KAK5701847.1"/>
    <property type="molecule type" value="Genomic_DNA"/>
</dbReference>
<gene>
    <name evidence="4" type="primary">NAT2</name>
    <name evidence="4" type="ORF">LTR97_004665</name>
</gene>
<dbReference type="PANTHER" id="PTHR21377">
    <property type="entry name" value="PROTEIN FAM210B, MITOCHONDRIAL"/>
    <property type="match status" value="1"/>
</dbReference>
<comment type="caution">
    <text evidence="4">The sequence shown here is derived from an EMBL/GenBank/DDBJ whole genome shotgun (WGS) entry which is preliminary data.</text>
</comment>
<dbReference type="GO" id="GO:0005739">
    <property type="term" value="C:mitochondrion"/>
    <property type="evidence" value="ECO:0007669"/>
    <property type="project" value="TreeGrafter"/>
</dbReference>
<evidence type="ECO:0000256" key="1">
    <source>
        <dbReference type="SAM" id="MobiDB-lite"/>
    </source>
</evidence>
<sequence>MLTGSRAQNALLTGATKDVLLRLFTQPQPGSLRSIVVRPSWTSHHITTTVSRRSYGNVTRPARTWRNIKFDRTRGGRPYSDSAPKNVPSPHELGGLPPQKPESKFKQMSRKYGWAAVGVYFGLSLLDFPFCFLAVRWLGSDRIVAAEEWVVDGFWDVTEKAAPGARESYNEWSAHLKERYREWRGTSKLPVDGPMDDLENQAAEMHLEKSRHHEASLGTQLALAYALHKSLIFFRLPLAASITPGIAKWLRKRGWNVGNRTKKPSVSPVTP</sequence>
<dbReference type="Proteomes" id="UP001310594">
    <property type="component" value="Unassembled WGS sequence"/>
</dbReference>
<keyword evidence="2" id="KW-0812">Transmembrane</keyword>
<accession>A0AAN8A3G7</accession>
<feature type="transmembrane region" description="Helical" evidence="2">
    <location>
        <begin position="112"/>
        <end position="135"/>
    </location>
</feature>